<protein>
    <recommendedName>
        <fullName evidence="2">MIT domain-containing protein</fullName>
    </recommendedName>
</protein>
<evidence type="ECO:0000313" key="4">
    <source>
        <dbReference type="Proteomes" id="UP000663828"/>
    </source>
</evidence>
<proteinExistence type="predicted"/>
<accession>A0A814ID60</accession>
<dbReference type="EMBL" id="CAJNOR010000850">
    <property type="protein sequence ID" value="CAF1021256.1"/>
    <property type="molecule type" value="Genomic_DNA"/>
</dbReference>
<evidence type="ECO:0000313" key="3">
    <source>
        <dbReference type="EMBL" id="CAF1021256.1"/>
    </source>
</evidence>
<dbReference type="InterPro" id="IPR007330">
    <property type="entry name" value="MIT_dom"/>
</dbReference>
<gene>
    <name evidence="3" type="ORF">XAT740_LOCUS14246</name>
</gene>
<feature type="region of interest" description="Disordered" evidence="1">
    <location>
        <begin position="1"/>
        <end position="75"/>
    </location>
</feature>
<dbReference type="SUPFAM" id="SSF116846">
    <property type="entry name" value="MIT domain"/>
    <property type="match status" value="1"/>
</dbReference>
<feature type="compositionally biased region" description="Acidic residues" evidence="1">
    <location>
        <begin position="65"/>
        <end position="75"/>
    </location>
</feature>
<feature type="domain" description="MIT" evidence="2">
    <location>
        <begin position="83"/>
        <end position="147"/>
    </location>
</feature>
<dbReference type="AlphaFoldDB" id="A0A814ID60"/>
<dbReference type="Gene3D" id="1.20.58.80">
    <property type="entry name" value="Phosphotransferase system, lactose/cellobiose-type IIA subunit"/>
    <property type="match status" value="1"/>
</dbReference>
<dbReference type="Pfam" id="PF04212">
    <property type="entry name" value="MIT"/>
    <property type="match status" value="1"/>
</dbReference>
<feature type="compositionally biased region" description="Polar residues" evidence="1">
    <location>
        <begin position="1"/>
        <end position="43"/>
    </location>
</feature>
<organism evidence="3 4">
    <name type="scientific">Adineta ricciae</name>
    <name type="common">Rotifer</name>
    <dbReference type="NCBI Taxonomy" id="249248"/>
    <lineage>
        <taxon>Eukaryota</taxon>
        <taxon>Metazoa</taxon>
        <taxon>Spiralia</taxon>
        <taxon>Gnathifera</taxon>
        <taxon>Rotifera</taxon>
        <taxon>Eurotatoria</taxon>
        <taxon>Bdelloidea</taxon>
        <taxon>Adinetida</taxon>
        <taxon>Adinetidae</taxon>
        <taxon>Adineta</taxon>
    </lineage>
</organism>
<feature type="region of interest" description="Disordered" evidence="1">
    <location>
        <begin position="156"/>
        <end position="181"/>
    </location>
</feature>
<name>A0A814ID60_ADIRI</name>
<reference evidence="3" key="1">
    <citation type="submission" date="2021-02" db="EMBL/GenBank/DDBJ databases">
        <authorList>
            <person name="Nowell W R."/>
        </authorList>
    </citation>
    <scope>NUCLEOTIDE SEQUENCE</scope>
</reference>
<dbReference type="Proteomes" id="UP000663828">
    <property type="component" value="Unassembled WGS sequence"/>
</dbReference>
<evidence type="ECO:0000259" key="2">
    <source>
        <dbReference type="Pfam" id="PF04212"/>
    </source>
</evidence>
<evidence type="ECO:0000256" key="1">
    <source>
        <dbReference type="SAM" id="MobiDB-lite"/>
    </source>
</evidence>
<sequence>MISNDNESSIDTVTSEPNTKSSMSPNVSLTNPTGEKQTVQTTDNDQHNGVIAKESQDNQLSIAQNEDEQQQDEENDDEFIRITAAHQMLTEAQTYDEQKNYPAALHLYRICVDLLLEELMFTEGTDQSRVYLREKCTAIMDRIDLLKTMLEPIPASIPPPAITNEQTTNPPTDELSSLHLS</sequence>
<dbReference type="InterPro" id="IPR036181">
    <property type="entry name" value="MIT_dom_sf"/>
</dbReference>
<feature type="compositionally biased region" description="Polar residues" evidence="1">
    <location>
        <begin position="163"/>
        <end position="181"/>
    </location>
</feature>
<comment type="caution">
    <text evidence="3">The sequence shown here is derived from an EMBL/GenBank/DDBJ whole genome shotgun (WGS) entry which is preliminary data.</text>
</comment>
<keyword evidence="4" id="KW-1185">Reference proteome</keyword>